<accession>A0ABM8EPX4</accession>
<organism evidence="2 3">
    <name type="scientific">Geotalea uraniireducens</name>
    <dbReference type="NCBI Taxonomy" id="351604"/>
    <lineage>
        <taxon>Bacteria</taxon>
        <taxon>Pseudomonadati</taxon>
        <taxon>Thermodesulfobacteriota</taxon>
        <taxon>Desulfuromonadia</taxon>
        <taxon>Geobacterales</taxon>
        <taxon>Geobacteraceae</taxon>
        <taxon>Geotalea</taxon>
    </lineage>
</organism>
<dbReference type="EMBL" id="AP027151">
    <property type="protein sequence ID" value="BDV44495.1"/>
    <property type="molecule type" value="Genomic_DNA"/>
</dbReference>
<keyword evidence="1" id="KW-1133">Transmembrane helix</keyword>
<name>A0ABM8EPX4_9BACT</name>
<keyword evidence="1" id="KW-0472">Membrane</keyword>
<keyword evidence="3" id="KW-1185">Reference proteome</keyword>
<dbReference type="PANTHER" id="PTHR42867">
    <property type="entry name" value="MEMBRANE PROTEIN-RELATED"/>
    <property type="match status" value="1"/>
</dbReference>
<gene>
    <name evidence="2" type="ORF">GURASL_34180</name>
</gene>
<evidence type="ECO:0000313" key="2">
    <source>
        <dbReference type="EMBL" id="BDV44495.1"/>
    </source>
</evidence>
<dbReference type="Pfam" id="PF07136">
    <property type="entry name" value="DUF1385"/>
    <property type="match status" value="1"/>
</dbReference>
<dbReference type="PANTHER" id="PTHR42867:SF1">
    <property type="entry name" value="MEMBRANE PROTEIN-RELATED"/>
    <property type="match status" value="1"/>
</dbReference>
<sequence>MKNPRVRFMALVLLLAERINVGGQAVIEGVMMRAPRSMAIAVRRPTGEIVVKRDQVPPLSERYPVVKLPVVRGAVALFSSLVMGVKALNFSANEALAEGEEKEELSPLALGGTMAVAFGFGILLFFILPLYLTKLLVPLIGDSNIVFNLVDGVIRVAVFLLYIWSISRMGDIQRVFQYHGAEHKTIFAFEAGEELTVENVRRHSRLHPRCGTSFLLIVMLVSIVIFSLIPKLWPFYLKAGSRVVLLPLIAGISYEFLKWSAKNDSTAFVRTIIAPGLALQRLTTREPDDRQLEVAIRSMEEALEVNGGHKDDRLVV</sequence>
<evidence type="ECO:0000313" key="3">
    <source>
        <dbReference type="Proteomes" id="UP001317705"/>
    </source>
</evidence>
<feature type="transmembrane region" description="Helical" evidence="1">
    <location>
        <begin position="108"/>
        <end position="133"/>
    </location>
</feature>
<keyword evidence="1" id="KW-0812">Transmembrane</keyword>
<reference evidence="2 3" key="1">
    <citation type="submission" date="2022-12" db="EMBL/GenBank/DDBJ databases">
        <title>Polyphasic characterization of Geotalea uranireducens NIT-SL11 newly isolated from a complex of sewage sludge and microbially reduced graphene oxide.</title>
        <authorList>
            <person name="Xie L."/>
            <person name="Yoshida N."/>
            <person name="Meng L."/>
        </authorList>
    </citation>
    <scope>NUCLEOTIDE SEQUENCE [LARGE SCALE GENOMIC DNA]</scope>
    <source>
        <strain evidence="2 3">NIT-SL11</strain>
    </source>
</reference>
<dbReference type="Proteomes" id="UP001317705">
    <property type="component" value="Chromosome"/>
</dbReference>
<evidence type="ECO:0000256" key="1">
    <source>
        <dbReference type="SAM" id="Phobius"/>
    </source>
</evidence>
<dbReference type="RefSeq" id="WP_282000594.1">
    <property type="nucleotide sequence ID" value="NZ_AP027151.1"/>
</dbReference>
<feature type="transmembrane region" description="Helical" evidence="1">
    <location>
        <begin position="145"/>
        <end position="164"/>
    </location>
</feature>
<proteinExistence type="predicted"/>
<dbReference type="InterPro" id="IPR010787">
    <property type="entry name" value="DUF1385"/>
</dbReference>
<feature type="transmembrane region" description="Helical" evidence="1">
    <location>
        <begin position="210"/>
        <end position="229"/>
    </location>
</feature>
<feature type="transmembrane region" description="Helical" evidence="1">
    <location>
        <begin position="235"/>
        <end position="257"/>
    </location>
</feature>
<protein>
    <submittedName>
        <fullName evidence="2">Membrane protein</fullName>
    </submittedName>
</protein>